<comment type="caution">
    <text evidence="1">The sequence shown here is derived from an EMBL/GenBank/DDBJ whole genome shotgun (WGS) entry which is preliminary data.</text>
</comment>
<name>A0ACC1TFG5_9APHY</name>
<reference evidence="1" key="1">
    <citation type="submission" date="2022-07" db="EMBL/GenBank/DDBJ databases">
        <title>Genome Sequence of Phlebia brevispora.</title>
        <authorList>
            <person name="Buettner E."/>
        </authorList>
    </citation>
    <scope>NUCLEOTIDE SEQUENCE</scope>
    <source>
        <strain evidence="1">MPL23</strain>
    </source>
</reference>
<proteinExistence type="predicted"/>
<dbReference type="EMBL" id="JANHOG010000003">
    <property type="protein sequence ID" value="KAJ3559932.1"/>
    <property type="molecule type" value="Genomic_DNA"/>
</dbReference>
<keyword evidence="2" id="KW-1185">Reference proteome</keyword>
<gene>
    <name evidence="1" type="ORF">NM688_g43</name>
</gene>
<protein>
    <submittedName>
        <fullName evidence="1">Uncharacterized protein</fullName>
    </submittedName>
</protein>
<evidence type="ECO:0000313" key="1">
    <source>
        <dbReference type="EMBL" id="KAJ3559932.1"/>
    </source>
</evidence>
<dbReference type="Proteomes" id="UP001148662">
    <property type="component" value="Unassembled WGS sequence"/>
</dbReference>
<sequence length="479" mass="55244">MYLTLSGLTLLAVFIVYHVYRYKPRLPPGPSGLPIVGNIIDLNTQELWRKAHHWGKRYGLRVSRTPIIFLERGEVAMELLHKRGMYYSDRPHLTMAGDLCGMDSLTPLIRIDKLKLERKRLGQALSPSATKKWRPALEREVMALLRNLHQSPNDHVAHFQRMTGSTMLRVLYGYRAQSANDPLLHAAEEMMKVTSTAMLPNWLIDFLPFYRRLKSNLQSVISRLRIQALTCGDKDTGEKRDCFCGTLLLSNEDEPIVSPELENRVKWMAMSLYGAGMDSSVVTLTQFIMLMILHPDIQRQAQEEIDKFVGPHRVPDFGDRDNLPFVDCILKETLRWGVPIPITPSHRLIQKDSYENFEFPEGSLFTANIWSMLHDERVYTEPLEFRPERFLNEKHQAEQQGLPPFDPYTRCPGIHFADQSIWLAMARMLACFNIQPFVNHDGEVVLPEMIFDGGAFRQPKPFKCRITLRRKGVLSTLQE</sequence>
<accession>A0ACC1TFG5</accession>
<organism evidence="1 2">
    <name type="scientific">Phlebia brevispora</name>
    <dbReference type="NCBI Taxonomy" id="194682"/>
    <lineage>
        <taxon>Eukaryota</taxon>
        <taxon>Fungi</taxon>
        <taxon>Dikarya</taxon>
        <taxon>Basidiomycota</taxon>
        <taxon>Agaricomycotina</taxon>
        <taxon>Agaricomycetes</taxon>
        <taxon>Polyporales</taxon>
        <taxon>Meruliaceae</taxon>
        <taxon>Phlebia</taxon>
    </lineage>
</organism>
<evidence type="ECO:0000313" key="2">
    <source>
        <dbReference type="Proteomes" id="UP001148662"/>
    </source>
</evidence>